<dbReference type="RefSeq" id="WP_387404574.1">
    <property type="nucleotide sequence ID" value="NZ_JBIAQY010000006.1"/>
</dbReference>
<dbReference type="InterPro" id="IPR052336">
    <property type="entry name" value="MlaD_Phospholipid_Transporter"/>
</dbReference>
<dbReference type="Proteomes" id="UP001601992">
    <property type="component" value="Unassembled WGS sequence"/>
</dbReference>
<evidence type="ECO:0000313" key="2">
    <source>
        <dbReference type="EMBL" id="MFF3570089.1"/>
    </source>
</evidence>
<organism evidence="2 3">
    <name type="scientific">Nocardia jiangxiensis</name>
    <dbReference type="NCBI Taxonomy" id="282685"/>
    <lineage>
        <taxon>Bacteria</taxon>
        <taxon>Bacillati</taxon>
        <taxon>Actinomycetota</taxon>
        <taxon>Actinomycetes</taxon>
        <taxon>Mycobacteriales</taxon>
        <taxon>Nocardiaceae</taxon>
        <taxon>Nocardia</taxon>
    </lineage>
</organism>
<dbReference type="PANTHER" id="PTHR33371">
    <property type="entry name" value="INTERMEMBRANE PHOSPHOLIPID TRANSPORT SYSTEM BINDING PROTEIN MLAD-RELATED"/>
    <property type="match status" value="1"/>
</dbReference>
<reference evidence="2 3" key="1">
    <citation type="submission" date="2024-10" db="EMBL/GenBank/DDBJ databases">
        <title>The Natural Products Discovery Center: Release of the First 8490 Sequenced Strains for Exploring Actinobacteria Biosynthetic Diversity.</title>
        <authorList>
            <person name="Kalkreuter E."/>
            <person name="Kautsar S.A."/>
            <person name="Yang D."/>
            <person name="Bader C.D."/>
            <person name="Teijaro C.N."/>
            <person name="Fluegel L."/>
            <person name="Davis C.M."/>
            <person name="Simpson J.R."/>
            <person name="Lauterbach L."/>
            <person name="Steele A.D."/>
            <person name="Gui C."/>
            <person name="Meng S."/>
            <person name="Li G."/>
            <person name="Viehrig K."/>
            <person name="Ye F."/>
            <person name="Su P."/>
            <person name="Kiefer A.F."/>
            <person name="Nichols A."/>
            <person name="Cepeda A.J."/>
            <person name="Yan W."/>
            <person name="Fan B."/>
            <person name="Jiang Y."/>
            <person name="Adhikari A."/>
            <person name="Zheng C.-J."/>
            <person name="Schuster L."/>
            <person name="Cowan T.M."/>
            <person name="Smanski M.J."/>
            <person name="Chevrette M.G."/>
            <person name="De Carvalho L.P.S."/>
            <person name="Shen B."/>
        </authorList>
    </citation>
    <scope>NUCLEOTIDE SEQUENCE [LARGE SCALE GENOMIC DNA]</scope>
    <source>
        <strain evidence="2 3">NPDC002593</strain>
    </source>
</reference>
<keyword evidence="3" id="KW-1185">Reference proteome</keyword>
<dbReference type="InterPro" id="IPR003399">
    <property type="entry name" value="Mce/MlaD"/>
</dbReference>
<proteinExistence type="predicted"/>
<name>A0ABW6S304_9NOCA</name>
<dbReference type="Pfam" id="PF02470">
    <property type="entry name" value="MlaD"/>
    <property type="match status" value="1"/>
</dbReference>
<feature type="domain" description="Mce/MlaD" evidence="1">
    <location>
        <begin position="52"/>
        <end position="120"/>
    </location>
</feature>
<sequence length="377" mass="38819">MSRFPDGRAEMKKNRKVALVSAVVVGLAATGAVGYAASTDGGGSGGGSGFCADMSDTVGLYPGNPVTQMGFKVGHVESVHPEGDHVKVTFSLDAGRAYPADVKAVTRSKSLLADRSLELVGNYTSGPKLAAGLCVPTSRTFTPKSISQIAGSAADFIDAMSPNDNKKSFQQAVDGFDKAMHGNGELASQMMQHASEAMSSPNQFVSDIGSIIHNMAPMSDEALKKWATIQSILDQAPAIAPAATDLIAAANKVAVGSVGWLVATLYMIQSDYGDLLWPSLDGPVSDAIHLAAGHSKDLAGLVDSIPSVASVLRQQSHSSGGLAVAYQPPTVQVNAPDAGQMCDVLNHMTAGSCTNAGGHVQVSALRLLDLVVAKGSR</sequence>
<evidence type="ECO:0000313" key="3">
    <source>
        <dbReference type="Proteomes" id="UP001601992"/>
    </source>
</evidence>
<comment type="caution">
    <text evidence="2">The sequence shown here is derived from an EMBL/GenBank/DDBJ whole genome shotgun (WGS) entry which is preliminary data.</text>
</comment>
<dbReference type="PANTHER" id="PTHR33371:SF4">
    <property type="entry name" value="INTERMEMBRANE PHOSPHOLIPID TRANSPORT SYSTEM BINDING PROTEIN MLAD"/>
    <property type="match status" value="1"/>
</dbReference>
<accession>A0ABW6S304</accession>
<gene>
    <name evidence="2" type="ORF">ACFYXQ_20125</name>
</gene>
<protein>
    <submittedName>
        <fullName evidence="2">MlaD family protein</fullName>
    </submittedName>
</protein>
<dbReference type="EMBL" id="JBIAQY010000006">
    <property type="protein sequence ID" value="MFF3570089.1"/>
    <property type="molecule type" value="Genomic_DNA"/>
</dbReference>
<evidence type="ECO:0000259" key="1">
    <source>
        <dbReference type="Pfam" id="PF02470"/>
    </source>
</evidence>